<feature type="domain" description="HD" evidence="1">
    <location>
        <begin position="53"/>
        <end position="172"/>
    </location>
</feature>
<dbReference type="Pfam" id="PF01966">
    <property type="entry name" value="HD"/>
    <property type="match status" value="1"/>
</dbReference>
<organism evidence="2 3">
    <name type="scientific">Nitrososphaera gargensis (strain Ga9.2)</name>
    <dbReference type="NCBI Taxonomy" id="1237085"/>
    <lineage>
        <taxon>Archaea</taxon>
        <taxon>Nitrososphaerota</taxon>
        <taxon>Nitrososphaeria</taxon>
        <taxon>Nitrososphaerales</taxon>
        <taxon>Nitrososphaeraceae</taxon>
        <taxon>Nitrososphaera</taxon>
    </lineage>
</organism>
<dbReference type="PANTHER" id="PTHR11373:SF4">
    <property type="entry name" value="DEOXYNUCLEOSIDE TRIPHOSPHATE TRIPHOSPHOHYDROLASE SAMHD1"/>
    <property type="match status" value="1"/>
</dbReference>
<dbReference type="CDD" id="cd00077">
    <property type="entry name" value="HDc"/>
    <property type="match status" value="1"/>
</dbReference>
<dbReference type="Gene3D" id="1.10.3210.10">
    <property type="entry name" value="Hypothetical protein af1432"/>
    <property type="match status" value="1"/>
</dbReference>
<accession>K0IHZ6</accession>
<protein>
    <submittedName>
        <fullName evidence="2">Putative metal dependent phosphohydrolase</fullName>
    </submittedName>
</protein>
<dbReference type="STRING" id="1237085.Ngar_c26330"/>
<dbReference type="EMBL" id="CP002408">
    <property type="protein sequence ID" value="AFU59555.1"/>
    <property type="molecule type" value="Genomic_DNA"/>
</dbReference>
<dbReference type="GO" id="GO:0006203">
    <property type="term" value="P:dGTP catabolic process"/>
    <property type="evidence" value="ECO:0007669"/>
    <property type="project" value="TreeGrafter"/>
</dbReference>
<dbReference type="AlphaFoldDB" id="K0IHZ6"/>
<dbReference type="PROSITE" id="PS51831">
    <property type="entry name" value="HD"/>
    <property type="match status" value="1"/>
</dbReference>
<sequence>MEFAGEITDPVHRSIRFSEVEKEVIDSPAFQRLRRIRQLAGAHLIYPSAQHSRFEHSLGAMHIAGLAGETLLGKGYIDHAEAVQDLRLAALLHDIGHGPFSHLFEEVLEYRCNTTHEEMGRRIITQTEIADILDRHGHSADQICQLSFGQPKVNFMNEIISGGLSADIMDYLPRDGLFTGAEYAKVDYHRLTSSLEVSRNRLAINRSALNSLESMLISRYEMFKAVYFHKTVRSAEVMLLHSMIAADEALGLTDTSLDNYLGLTDEATLERLCALDSSGKYAFAGKMARDYRDRRLLKSVYEKFLHKRDKQKMDRKALQATAARIADAAGVDRNHVFVDASRAHSMPLTPSKEEMYSVLVVDKDRVYEMPVSEIPLVESISGFFDMLRVYTTAENRQKVERSVKKVLGEQETLYMGAGKLGR</sequence>
<dbReference type="KEGG" id="nga:Ngar_c26330"/>
<dbReference type="InParanoid" id="K0IHZ6"/>
<dbReference type="InterPro" id="IPR006674">
    <property type="entry name" value="HD_domain"/>
</dbReference>
<keyword evidence="2" id="KW-0378">Hydrolase</keyword>
<dbReference type="PANTHER" id="PTHR11373">
    <property type="entry name" value="DEOXYNUCLEOSIDE TRIPHOSPHATE TRIPHOSPHOHYDROLASE"/>
    <property type="match status" value="1"/>
</dbReference>
<dbReference type="SMART" id="SM00471">
    <property type="entry name" value="HDc"/>
    <property type="match status" value="1"/>
</dbReference>
<dbReference type="HOGENOM" id="CLU_026821_3_2_2"/>
<dbReference type="FunCoup" id="K0IHZ6">
    <property type="interactions" value="105"/>
</dbReference>
<dbReference type="GO" id="GO:0008832">
    <property type="term" value="F:dGTPase activity"/>
    <property type="evidence" value="ECO:0007669"/>
    <property type="project" value="TreeGrafter"/>
</dbReference>
<gene>
    <name evidence="2" type="ordered locus">Ngar_c26330</name>
</gene>
<dbReference type="PATRIC" id="fig|1237085.11.peg.2607"/>
<evidence type="ECO:0000259" key="1">
    <source>
        <dbReference type="PROSITE" id="PS51831"/>
    </source>
</evidence>
<dbReference type="InterPro" id="IPR003607">
    <property type="entry name" value="HD/PDEase_dom"/>
</dbReference>
<evidence type="ECO:0000313" key="3">
    <source>
        <dbReference type="Proteomes" id="UP000008037"/>
    </source>
</evidence>
<proteinExistence type="predicted"/>
<dbReference type="InterPro" id="IPR050135">
    <property type="entry name" value="dGTPase-like"/>
</dbReference>
<dbReference type="SUPFAM" id="SSF109604">
    <property type="entry name" value="HD-domain/PDEase-like"/>
    <property type="match status" value="1"/>
</dbReference>
<dbReference type="OrthoDB" id="8895at2157"/>
<dbReference type="Pfam" id="PF19276">
    <property type="entry name" value="HD_assoc_2"/>
    <property type="match status" value="1"/>
</dbReference>
<dbReference type="BioCyc" id="CNIT1237085:G1324-2633-MONOMER"/>
<evidence type="ECO:0000313" key="2">
    <source>
        <dbReference type="EMBL" id="AFU59555.1"/>
    </source>
</evidence>
<dbReference type="Proteomes" id="UP000008037">
    <property type="component" value="Chromosome"/>
</dbReference>
<name>K0IHZ6_NITGG</name>
<keyword evidence="3" id="KW-1185">Reference proteome</keyword>
<reference evidence="2 3" key="1">
    <citation type="journal article" date="2012" name="Environ. Microbiol.">
        <title>The genome of the ammonia-oxidizing Candidatus Nitrososphaera gargensis: insights into metabolic versatility and environmental adaptations.</title>
        <authorList>
            <person name="Spang A."/>
            <person name="Poehlein A."/>
            <person name="Offre P."/>
            <person name="Zumbragel S."/>
            <person name="Haider S."/>
            <person name="Rychlik N."/>
            <person name="Nowka B."/>
            <person name="Schmeisser C."/>
            <person name="Lebedeva E.V."/>
            <person name="Rattei T."/>
            <person name="Bohm C."/>
            <person name="Schmid M."/>
            <person name="Galushko A."/>
            <person name="Hatzenpichler R."/>
            <person name="Weinmaier T."/>
            <person name="Daniel R."/>
            <person name="Schleper C."/>
            <person name="Spieck E."/>
            <person name="Streit W."/>
            <person name="Wagner M."/>
        </authorList>
    </citation>
    <scope>NUCLEOTIDE SEQUENCE [LARGE SCALE GENOMIC DNA]</scope>
    <source>
        <strain evidence="3">Ga9.2</strain>
    </source>
</reference>
<dbReference type="InterPro" id="IPR045509">
    <property type="entry name" value="HD_assoc_2"/>
</dbReference>